<dbReference type="Proteomes" id="UP000479190">
    <property type="component" value="Unassembled WGS sequence"/>
</dbReference>
<dbReference type="InterPro" id="IPR036397">
    <property type="entry name" value="RNaseH_sf"/>
</dbReference>
<organism evidence="3 4">
    <name type="scientific">Trichogramma brassicae</name>
    <dbReference type="NCBI Taxonomy" id="86971"/>
    <lineage>
        <taxon>Eukaryota</taxon>
        <taxon>Metazoa</taxon>
        <taxon>Ecdysozoa</taxon>
        <taxon>Arthropoda</taxon>
        <taxon>Hexapoda</taxon>
        <taxon>Insecta</taxon>
        <taxon>Pterygota</taxon>
        <taxon>Neoptera</taxon>
        <taxon>Endopterygota</taxon>
        <taxon>Hymenoptera</taxon>
        <taxon>Apocrita</taxon>
        <taxon>Proctotrupomorpha</taxon>
        <taxon>Chalcidoidea</taxon>
        <taxon>Trichogrammatidae</taxon>
        <taxon>Trichogramma</taxon>
    </lineage>
</organism>
<dbReference type="Pfam" id="PF00078">
    <property type="entry name" value="RVT_1"/>
    <property type="match status" value="1"/>
</dbReference>
<dbReference type="InterPro" id="IPR000477">
    <property type="entry name" value="RT_dom"/>
</dbReference>
<accession>A0A6H5I8N3</accession>
<proteinExistence type="predicted"/>
<evidence type="ECO:0000256" key="1">
    <source>
        <dbReference type="SAM" id="MobiDB-lite"/>
    </source>
</evidence>
<dbReference type="GO" id="GO:0003676">
    <property type="term" value="F:nucleic acid binding"/>
    <property type="evidence" value="ECO:0007669"/>
    <property type="project" value="InterPro"/>
</dbReference>
<dbReference type="OrthoDB" id="7700894at2759"/>
<dbReference type="PANTHER" id="PTHR47331">
    <property type="entry name" value="PHD-TYPE DOMAIN-CONTAINING PROTEIN"/>
    <property type="match status" value="1"/>
</dbReference>
<protein>
    <recommendedName>
        <fullName evidence="2">Reverse transcriptase domain-containing protein</fullName>
    </recommendedName>
</protein>
<reference evidence="3 4" key="1">
    <citation type="submission" date="2020-02" db="EMBL/GenBank/DDBJ databases">
        <authorList>
            <person name="Ferguson B K."/>
        </authorList>
    </citation>
    <scope>NUCLEOTIDE SEQUENCE [LARGE SCALE GENOMIC DNA]</scope>
</reference>
<name>A0A6H5I8N3_9HYME</name>
<dbReference type="InterPro" id="IPR012337">
    <property type="entry name" value="RNaseH-like_sf"/>
</dbReference>
<feature type="region of interest" description="Disordered" evidence="1">
    <location>
        <begin position="284"/>
        <end position="324"/>
    </location>
</feature>
<evidence type="ECO:0000313" key="4">
    <source>
        <dbReference type="Proteomes" id="UP000479190"/>
    </source>
</evidence>
<dbReference type="Gene3D" id="3.30.420.10">
    <property type="entry name" value="Ribonuclease H-like superfamily/Ribonuclease H"/>
    <property type="match status" value="1"/>
</dbReference>
<sequence>MAEFKTMLKDQATTAKLVENFETNTKKLGEGNLTFDVLSARLCTLEAYWKALFDRHMILSQHETELAEESYFVNDEFSEVENHYAHAKSEITRRVTALTSRALDGAPSAQPSATPVLQLSTTSTSLPKLTLPKFSGRQSEWDSFKSLFTSMVKDSPTLTPTLKLQHLMACVEGDALRTIKNIEVNGDNFEVAWTAPSAADTRINDCSVEEYTRLLDTTNECRRGLRSLGEPVEHWDRWFVSIIVFNLDNQTRELWEQHLPADGVPPTYDKLIKFLENRVQALDTANCPDPDNSQRQTKTSKEVTQRSKSASAYHASGSDSSTRRSTKCSLCAAEHRLGSCPEFNALTLDQRWKYTRDHNLCFNCLSKSHKSSDCPSAFKCRMCKQAHHTKLHRNQAKPGDSSSDQAQMSANLTDESSLCAHATAFNGSTLLGTARVIVISERGDQLVIRALIDPGSEGSFITEKVVQALSLRKIPTPLSISGVSGGLTATVKTSVLLSLQARTSTKILTKFSAAVLPKLSGLLPKHQLNGVKWTHLEGLELADPVYDTPAAIDCIIGAELYPDYIRAGLRRGPAGSPIAYNTAFGWVITGPTDSPKIQQGAVKTFTLTINHTESLGNELRKFWELEELLSSPKLTPTEELCEKHFCSTFKRDTTGRYVVRLPFNNQPELPGSLAIAKQRFLSLEHRLANNPALRQDYNRFMHEYETLGHMKRVSGSQLNQEGAYLPHHAVVTKKLRVVFNASQKASNGKTLNDFLHVGAKLQVDIATILLRWRLGRCAFTADIIKMYRQIQIDDADVKWQRILWRCRPEDTLQQYDLTTVTYGTACAPYLALRVMQQLADDEESRFPTGARILRKHMYVDDVLVSCDSEAEAIDARTSLTSLLQSAGMELDKWASNYPSILPHGHTTAAPDLTFNKELSVPTLGLRWIPMTDVFSYTVPALVSNSIITKRSILSEIARIFDPTGWIAPVTVRAKILLQHLWLLGHDWDQLADPTTTRMWISFREQLPALQQCQIPRWLGTRSKSNIIYHGFSDASEKAYGATVYLVSENKAHLLAAKSKVAPIRTVSLPRLELCGATLLSRLMSKTLEDLGTSNPTVYCWTDSQIVLAWLRAPPNTWKTFVANRVSEVHTLLPNTSWGHVVSKQNPADLASRGCTPEQLKDNILWWRGPPWIVSPANYPRCESTASTLLEKRADRICLTTTQEDTIETILARFSSLDRLYRVIAYCRRWKNRLAPPGEQKITAAEIVAARTAITRSVQSLHFSEEIKALEKGDANVKSTRLRRHRPFLDENAVLRVGGRLDHSNLSYDERHPVIVPKASKLTELLIRQAHCATLQGGPQLVQSVLLRRWWIVQARGQIRKLTQACVTCKRFQGRKAEQVMAPFPKNRVTPSRPFTVVGVDYAGPFDIRTSKGRGQKSAKGYVAIFVCFSTRAVHLEVVSDYTSNTFLMALRRFFARRGLSQKIISDPRRASSADRRSPATRSVGLLLGLKRLTRGPDGHVRVVTLRTPTTTLTRPIAKIIRLPIKTDDSSE</sequence>
<evidence type="ECO:0000313" key="3">
    <source>
        <dbReference type="EMBL" id="CAB0034333.1"/>
    </source>
</evidence>
<dbReference type="PANTHER" id="PTHR47331:SF5">
    <property type="entry name" value="RIBONUCLEASE H"/>
    <property type="match status" value="1"/>
</dbReference>
<feature type="domain" description="Reverse transcriptase" evidence="2">
    <location>
        <begin position="769"/>
        <end position="891"/>
    </location>
</feature>
<dbReference type="InterPro" id="IPR043128">
    <property type="entry name" value="Rev_trsase/Diguanyl_cyclase"/>
</dbReference>
<dbReference type="EMBL" id="CADCXV010000740">
    <property type="protein sequence ID" value="CAB0034333.1"/>
    <property type="molecule type" value="Genomic_DNA"/>
</dbReference>
<dbReference type="InterPro" id="IPR043502">
    <property type="entry name" value="DNA/RNA_pol_sf"/>
</dbReference>
<dbReference type="Gene3D" id="3.10.10.10">
    <property type="entry name" value="HIV Type 1 Reverse Transcriptase, subunit A, domain 1"/>
    <property type="match status" value="1"/>
</dbReference>
<keyword evidence="4" id="KW-1185">Reference proteome</keyword>
<dbReference type="Gene3D" id="3.30.70.270">
    <property type="match status" value="1"/>
</dbReference>
<dbReference type="GO" id="GO:0071897">
    <property type="term" value="P:DNA biosynthetic process"/>
    <property type="evidence" value="ECO:0007669"/>
    <property type="project" value="UniProtKB-ARBA"/>
</dbReference>
<dbReference type="SUPFAM" id="SSF56672">
    <property type="entry name" value="DNA/RNA polymerases"/>
    <property type="match status" value="1"/>
</dbReference>
<evidence type="ECO:0000259" key="2">
    <source>
        <dbReference type="Pfam" id="PF00078"/>
    </source>
</evidence>
<dbReference type="CDD" id="cd00303">
    <property type="entry name" value="retropepsin_like"/>
    <property type="match status" value="1"/>
</dbReference>
<dbReference type="Pfam" id="PF03564">
    <property type="entry name" value="DUF1759"/>
    <property type="match status" value="2"/>
</dbReference>
<dbReference type="GO" id="GO:0042575">
    <property type="term" value="C:DNA polymerase complex"/>
    <property type="evidence" value="ECO:0007669"/>
    <property type="project" value="UniProtKB-ARBA"/>
</dbReference>
<dbReference type="InterPro" id="IPR005312">
    <property type="entry name" value="DUF1759"/>
</dbReference>
<dbReference type="Pfam" id="PF05380">
    <property type="entry name" value="Peptidase_A17"/>
    <property type="match status" value="1"/>
</dbReference>
<gene>
    <name evidence="3" type="ORF">TBRA_LOCUS6231</name>
</gene>
<dbReference type="InterPro" id="IPR008042">
    <property type="entry name" value="Retrotrans_Pao"/>
</dbReference>
<dbReference type="SUPFAM" id="SSF53098">
    <property type="entry name" value="Ribonuclease H-like"/>
    <property type="match status" value="1"/>
</dbReference>